<gene>
    <name evidence="1" type="primary">sfsA</name>
    <name evidence="4" type="ORF">EV698_0757</name>
</gene>
<dbReference type="Pfam" id="PF17746">
    <property type="entry name" value="SfsA_N"/>
    <property type="match status" value="1"/>
</dbReference>
<evidence type="ECO:0000313" key="4">
    <source>
        <dbReference type="EMBL" id="RZU98509.1"/>
    </source>
</evidence>
<evidence type="ECO:0000259" key="2">
    <source>
        <dbReference type="Pfam" id="PF03749"/>
    </source>
</evidence>
<dbReference type="FunFam" id="2.40.50.580:FF:000001">
    <property type="entry name" value="Sugar fermentation stimulation protein A"/>
    <property type="match status" value="1"/>
</dbReference>
<dbReference type="CDD" id="cd22359">
    <property type="entry name" value="SfsA-like_bacterial"/>
    <property type="match status" value="1"/>
</dbReference>
<dbReference type="GO" id="GO:0003677">
    <property type="term" value="F:DNA binding"/>
    <property type="evidence" value="ECO:0007669"/>
    <property type="project" value="InterPro"/>
</dbReference>
<name>A0A4Q8CZQ4_9GAMM</name>
<dbReference type="InterPro" id="IPR041465">
    <property type="entry name" value="SfsA_N"/>
</dbReference>
<sequence>MEYDAPLTTGILHRRYKRFLADVTLDSGEAVTAHCPNTGSMLGCAEPGMRVWLSHSDRPGRKYAHTWEQVEVEGGIRVGIHTGRTNRLVAEALGDPALIPEVVGAGRPRAEVNVPDEPMRADFRLEGDGRFIEVKNVTAAVDTGVAVFPDAPSSRGVRHLEVLQRLAERGQGAMLIFCAQRPDVDEIRPADRIDPAYGVALRAARAAGVAVIGVGATPVGEGIRVDRRIPVIT</sequence>
<feature type="domain" description="SfsA N-terminal OB" evidence="3">
    <location>
        <begin position="14"/>
        <end position="75"/>
    </location>
</feature>
<feature type="domain" description="Sugar fermentation stimulation protein C-terminal" evidence="2">
    <location>
        <begin position="84"/>
        <end position="215"/>
    </location>
</feature>
<dbReference type="Proteomes" id="UP000292298">
    <property type="component" value="Unassembled WGS sequence"/>
</dbReference>
<dbReference type="InterPro" id="IPR005224">
    <property type="entry name" value="SfsA"/>
</dbReference>
<keyword evidence="5" id="KW-1185">Reference proteome</keyword>
<reference evidence="4 5" key="1">
    <citation type="submission" date="2019-02" db="EMBL/GenBank/DDBJ databases">
        <title>Genomic Encyclopedia of Type Strains, Phase IV (KMG-IV): sequencing the most valuable type-strain genomes for metagenomic binning, comparative biology and taxonomic classification.</title>
        <authorList>
            <person name="Goeker M."/>
        </authorList>
    </citation>
    <scope>NUCLEOTIDE SEQUENCE [LARGE SCALE GENOMIC DNA]</scope>
    <source>
        <strain evidence="4 5">DSM 21056</strain>
    </source>
</reference>
<accession>A0A4Q8CZQ4</accession>
<dbReference type="AlphaFoldDB" id="A0A4Q8CZQ4"/>
<dbReference type="NCBIfam" id="TIGR00230">
    <property type="entry name" value="sfsA"/>
    <property type="match status" value="1"/>
</dbReference>
<dbReference type="HAMAP" id="MF_00095">
    <property type="entry name" value="SfsA"/>
    <property type="match status" value="1"/>
</dbReference>
<dbReference type="InterPro" id="IPR040452">
    <property type="entry name" value="SfsA_C"/>
</dbReference>
<dbReference type="EMBL" id="SHLI01000001">
    <property type="protein sequence ID" value="RZU98509.1"/>
    <property type="molecule type" value="Genomic_DNA"/>
</dbReference>
<comment type="similarity">
    <text evidence="1">Belongs to the SfsA family.</text>
</comment>
<evidence type="ECO:0000259" key="3">
    <source>
        <dbReference type="Pfam" id="PF17746"/>
    </source>
</evidence>
<dbReference type="Pfam" id="PF03749">
    <property type="entry name" value="SfsA"/>
    <property type="match status" value="1"/>
</dbReference>
<proteinExistence type="inferred from homology"/>
<dbReference type="Gene3D" id="3.40.1350.60">
    <property type="match status" value="1"/>
</dbReference>
<dbReference type="PANTHER" id="PTHR30545:SF2">
    <property type="entry name" value="SUGAR FERMENTATION STIMULATION PROTEIN A"/>
    <property type="match status" value="1"/>
</dbReference>
<comment type="caution">
    <text evidence="4">The sequence shown here is derived from an EMBL/GenBank/DDBJ whole genome shotgun (WGS) entry which is preliminary data.</text>
</comment>
<organism evidence="4 5">
    <name type="scientific">Spiribacter vilamensis</name>
    <dbReference type="NCBI Taxonomy" id="531306"/>
    <lineage>
        <taxon>Bacteria</taxon>
        <taxon>Pseudomonadati</taxon>
        <taxon>Pseudomonadota</taxon>
        <taxon>Gammaproteobacteria</taxon>
        <taxon>Chromatiales</taxon>
        <taxon>Ectothiorhodospiraceae</taxon>
        <taxon>Spiribacter</taxon>
    </lineage>
</organism>
<dbReference type="OrthoDB" id="9802365at2"/>
<protein>
    <recommendedName>
        <fullName evidence="1">Sugar fermentation stimulation protein homolog</fullName>
    </recommendedName>
</protein>
<dbReference type="PANTHER" id="PTHR30545">
    <property type="entry name" value="SUGAR FERMENTATION STIMULATION PROTEIN A"/>
    <property type="match status" value="1"/>
</dbReference>
<dbReference type="Gene3D" id="2.40.50.580">
    <property type="match status" value="1"/>
</dbReference>
<evidence type="ECO:0000313" key="5">
    <source>
        <dbReference type="Proteomes" id="UP000292298"/>
    </source>
</evidence>
<evidence type="ECO:0000256" key="1">
    <source>
        <dbReference type="HAMAP-Rule" id="MF_00095"/>
    </source>
</evidence>
<dbReference type="RefSeq" id="WP_130502811.1">
    <property type="nucleotide sequence ID" value="NZ_SHLI01000001.1"/>
</dbReference>